<evidence type="ECO:0000259" key="2">
    <source>
        <dbReference type="Pfam" id="PF11796"/>
    </source>
</evidence>
<dbReference type="InterPro" id="IPR024466">
    <property type="entry name" value="CHP02679_N"/>
</dbReference>
<dbReference type="Pfam" id="PF09664">
    <property type="entry name" value="DUF2399"/>
    <property type="match status" value="1"/>
</dbReference>
<proteinExistence type="predicted"/>
<dbReference type="RefSeq" id="WP_344308484.1">
    <property type="nucleotide sequence ID" value="NZ_BAAANY010000005.1"/>
</dbReference>
<evidence type="ECO:0000313" key="3">
    <source>
        <dbReference type="EMBL" id="GAA1667088.1"/>
    </source>
</evidence>
<dbReference type="InterPro" id="IPR024465">
    <property type="entry name" value="DUF2399"/>
</dbReference>
<dbReference type="EMBL" id="BAAANY010000005">
    <property type="protein sequence ID" value="GAA1667088.1"/>
    <property type="molecule type" value="Genomic_DNA"/>
</dbReference>
<comment type="caution">
    <text evidence="3">The sequence shown here is derived from an EMBL/GenBank/DDBJ whole genome shotgun (WGS) entry which is preliminary data.</text>
</comment>
<protein>
    <recommendedName>
        <fullName evidence="5">TIGR02679 family protein</fullName>
    </recommendedName>
</protein>
<keyword evidence="4" id="KW-1185">Reference proteome</keyword>
<evidence type="ECO:0000259" key="1">
    <source>
        <dbReference type="Pfam" id="PF09664"/>
    </source>
</evidence>
<dbReference type="Proteomes" id="UP001500618">
    <property type="component" value="Unassembled WGS sequence"/>
</dbReference>
<feature type="domain" description="DUF2399" evidence="1">
    <location>
        <begin position="271"/>
        <end position="401"/>
    </location>
</feature>
<evidence type="ECO:0008006" key="5">
    <source>
        <dbReference type="Google" id="ProtNLM"/>
    </source>
</evidence>
<dbReference type="Pfam" id="PF11796">
    <property type="entry name" value="DUF3323"/>
    <property type="match status" value="1"/>
</dbReference>
<accession>A0ABN2G8F1</accession>
<name>A0ABN2G8F1_9ACTN</name>
<evidence type="ECO:0000313" key="4">
    <source>
        <dbReference type="Proteomes" id="UP001500618"/>
    </source>
</evidence>
<feature type="domain" description="Conserved hypothetical protein CHP02679 N terminus" evidence="2">
    <location>
        <begin position="41"/>
        <end position="241"/>
    </location>
</feature>
<organism evidence="3 4">
    <name type="scientific">Fodinicola feengrottensis</name>
    <dbReference type="NCBI Taxonomy" id="435914"/>
    <lineage>
        <taxon>Bacteria</taxon>
        <taxon>Bacillati</taxon>
        <taxon>Actinomycetota</taxon>
        <taxon>Actinomycetes</taxon>
        <taxon>Mycobacteriales</taxon>
        <taxon>Fodinicola</taxon>
    </lineage>
</organism>
<gene>
    <name evidence="3" type="ORF">GCM10009765_15720</name>
</gene>
<reference evidence="3 4" key="1">
    <citation type="journal article" date="2019" name="Int. J. Syst. Evol. Microbiol.">
        <title>The Global Catalogue of Microorganisms (GCM) 10K type strain sequencing project: providing services to taxonomists for standard genome sequencing and annotation.</title>
        <authorList>
            <consortium name="The Broad Institute Genomics Platform"/>
            <consortium name="The Broad Institute Genome Sequencing Center for Infectious Disease"/>
            <person name="Wu L."/>
            <person name="Ma J."/>
        </authorList>
    </citation>
    <scope>NUCLEOTIDE SEQUENCE [LARGE SCALE GENOMIC DNA]</scope>
    <source>
        <strain evidence="3 4">JCM 14718</strain>
    </source>
</reference>
<sequence length="403" mass="43097">MNSKMSDLPAALVAWARLSGPTIVLDAIRLRAGRGAQLDRGDVRVDLTAAQRREVARLLGTPWDVSGRPPRLQDLAAGLAEHGLTVRAYLESLDGAPIVDRRKARAAQRFAVEAEHSTVLDLLSAEIDSASSEIWLSDLGLPRPGDGALHALVEQVLQVWQQLPGEDGPPVRLAYLAAGVLGNAHALDYNELLGRAVCRLIATVHGLPRPLSASRDWRRAWAAAGVRCDEISSRVLALNLPLRGASAAARWCEAADGEPLWLSLRAISGDWSVPSGIRVYVCENPTVVEAAADALGDRCLPLICTDGLASLAAVNLVAGLAKAGCEILVRADIDDSGFVLVDQLRTAAPAATTWRFDSATYAQHLGLSDVTGEKPLLRELYARYRVPLHEEAILDDLVSDLGA</sequence>